<comment type="caution">
    <text evidence="2">The sequence shown here is derived from an EMBL/GenBank/DDBJ whole genome shotgun (WGS) entry which is preliminary data.</text>
</comment>
<proteinExistence type="predicted"/>
<evidence type="ECO:0008006" key="4">
    <source>
        <dbReference type="Google" id="ProtNLM"/>
    </source>
</evidence>
<keyword evidence="1" id="KW-0175">Coiled coil</keyword>
<dbReference type="NCBIfam" id="NF040576">
    <property type="entry name" value="T2SS_GspM_XpsM"/>
    <property type="match status" value="1"/>
</dbReference>
<evidence type="ECO:0000313" key="2">
    <source>
        <dbReference type="EMBL" id="MDR4306869.1"/>
    </source>
</evidence>
<dbReference type="Pfam" id="PF10741">
    <property type="entry name" value="T2SSM_b"/>
    <property type="match status" value="1"/>
</dbReference>
<feature type="coiled-coil region" evidence="1">
    <location>
        <begin position="35"/>
        <end position="62"/>
    </location>
</feature>
<gene>
    <name evidence="2" type="ORF">IHQ68_09585</name>
</gene>
<organism evidence="2 3">
    <name type="scientific">Chelatococcus sambhunathii</name>
    <dbReference type="NCBI Taxonomy" id="363953"/>
    <lineage>
        <taxon>Bacteria</taxon>
        <taxon>Pseudomonadati</taxon>
        <taxon>Pseudomonadota</taxon>
        <taxon>Alphaproteobacteria</taxon>
        <taxon>Hyphomicrobiales</taxon>
        <taxon>Chelatococcaceae</taxon>
        <taxon>Chelatococcus</taxon>
    </lineage>
</organism>
<protein>
    <recommendedName>
        <fullName evidence="4">General secretion pathway protein M</fullName>
    </recommendedName>
</protein>
<dbReference type="EMBL" id="JADBEO010000017">
    <property type="protein sequence ID" value="MDR4306869.1"/>
    <property type="molecule type" value="Genomic_DNA"/>
</dbReference>
<evidence type="ECO:0000256" key="1">
    <source>
        <dbReference type="SAM" id="Coils"/>
    </source>
</evidence>
<keyword evidence="3" id="KW-1185">Reference proteome</keyword>
<dbReference type="RefSeq" id="WP_309391146.1">
    <property type="nucleotide sequence ID" value="NZ_JADBEO010000017.1"/>
</dbReference>
<evidence type="ECO:0000313" key="3">
    <source>
        <dbReference type="Proteomes" id="UP001181622"/>
    </source>
</evidence>
<accession>A0ABU1DFG4</accession>
<name>A0ABU1DFG4_9HYPH</name>
<dbReference type="Proteomes" id="UP001181622">
    <property type="component" value="Unassembled WGS sequence"/>
</dbReference>
<dbReference type="InterPro" id="IPR034756">
    <property type="entry name" value="T2SSM_b"/>
</dbReference>
<reference evidence="2" key="1">
    <citation type="submission" date="2020-10" db="EMBL/GenBank/DDBJ databases">
        <authorList>
            <person name="Abbas A."/>
            <person name="Razzaq R."/>
            <person name="Waqas M."/>
            <person name="Abbas N."/>
            <person name="Nielsen T.K."/>
            <person name="Hansen L.H."/>
            <person name="Hussain S."/>
            <person name="Shahid M."/>
        </authorList>
    </citation>
    <scope>NUCLEOTIDE SEQUENCE</scope>
    <source>
        <strain evidence="2">S14</strain>
    </source>
</reference>
<sequence length="185" mass="19859">MSTAPSNIRRVATGALAVAIPLGALVFAIVSFLQASDASELADRQARTVEALERRVARLGDRADARRDASAIYLQGEGVELARAELQKLLVGAVADADARLIETQEPGSDLDPDAPDDGRVELRVTFDARNDALLDVLHGLETRLPLLTIERLEARRLDSGGAENPEDPTLRVGLVVRGHRKTPA</sequence>